<keyword evidence="4" id="KW-1185">Reference proteome</keyword>
<feature type="transmembrane region" description="Helical" evidence="2">
    <location>
        <begin position="122"/>
        <end position="142"/>
    </location>
</feature>
<name>A0ABN0TEW2_9ACTN</name>
<evidence type="ECO:0000256" key="2">
    <source>
        <dbReference type="SAM" id="Phobius"/>
    </source>
</evidence>
<evidence type="ECO:0000256" key="1">
    <source>
        <dbReference type="SAM" id="MobiDB-lite"/>
    </source>
</evidence>
<dbReference type="InterPro" id="IPR021213">
    <property type="entry name" value="DUF2567"/>
</dbReference>
<dbReference type="RefSeq" id="WP_344646750.1">
    <property type="nucleotide sequence ID" value="NZ_BAAAGX010000001.1"/>
</dbReference>
<evidence type="ECO:0000313" key="4">
    <source>
        <dbReference type="Proteomes" id="UP001500967"/>
    </source>
</evidence>
<proteinExistence type="predicted"/>
<protein>
    <recommendedName>
        <fullName evidence="5">DUF2567 domain-containing protein</fullName>
    </recommendedName>
</protein>
<organism evidence="3 4">
    <name type="scientific">Cryptosporangium japonicum</name>
    <dbReference type="NCBI Taxonomy" id="80872"/>
    <lineage>
        <taxon>Bacteria</taxon>
        <taxon>Bacillati</taxon>
        <taxon>Actinomycetota</taxon>
        <taxon>Actinomycetes</taxon>
        <taxon>Cryptosporangiales</taxon>
        <taxon>Cryptosporangiaceae</taxon>
        <taxon>Cryptosporangium</taxon>
    </lineage>
</organism>
<feature type="transmembrane region" description="Helical" evidence="2">
    <location>
        <begin position="70"/>
        <end position="94"/>
    </location>
</feature>
<dbReference type="Proteomes" id="UP001500967">
    <property type="component" value="Unassembled WGS sequence"/>
</dbReference>
<feature type="transmembrane region" description="Helical" evidence="2">
    <location>
        <begin position="200"/>
        <end position="219"/>
    </location>
</feature>
<sequence length="246" mass="26031">MRQESPRPSDGVTPPPAPEPGPGPHPGFGAELVPVTRRRHGAEDEPDDPVALSPAALWAGLRASVAWGDLVAAVILALVLAATGLGTGALWSWIGPHVPVLMTANGPILAEYYGESSAGQQATFGGLALVVGLLAGPIAYVIRRRRGPIVLIGLAAGCLAAAWISWKFGVWVGQSEYESLLQIAAPGREFEMPVELDARGLLFLEPLVAVLGYVLVAAWSRYPDLKADPTLNREHGRHWGSRPPDQ</sequence>
<comment type="caution">
    <text evidence="3">The sequence shown here is derived from an EMBL/GenBank/DDBJ whole genome shotgun (WGS) entry which is preliminary data.</text>
</comment>
<feature type="region of interest" description="Disordered" evidence="1">
    <location>
        <begin position="1"/>
        <end position="49"/>
    </location>
</feature>
<gene>
    <name evidence="3" type="ORF">GCM10009539_01600</name>
</gene>
<dbReference type="EMBL" id="BAAAGX010000001">
    <property type="protein sequence ID" value="GAA0219960.1"/>
    <property type="molecule type" value="Genomic_DNA"/>
</dbReference>
<keyword evidence="2" id="KW-0472">Membrane</keyword>
<accession>A0ABN0TEW2</accession>
<feature type="transmembrane region" description="Helical" evidence="2">
    <location>
        <begin position="149"/>
        <end position="166"/>
    </location>
</feature>
<dbReference type="Pfam" id="PF10821">
    <property type="entry name" value="DUF2567"/>
    <property type="match status" value="1"/>
</dbReference>
<reference evidence="3 4" key="1">
    <citation type="journal article" date="2019" name="Int. J. Syst. Evol. Microbiol.">
        <title>The Global Catalogue of Microorganisms (GCM) 10K type strain sequencing project: providing services to taxonomists for standard genome sequencing and annotation.</title>
        <authorList>
            <consortium name="The Broad Institute Genomics Platform"/>
            <consortium name="The Broad Institute Genome Sequencing Center for Infectious Disease"/>
            <person name="Wu L."/>
            <person name="Ma J."/>
        </authorList>
    </citation>
    <scope>NUCLEOTIDE SEQUENCE [LARGE SCALE GENOMIC DNA]</scope>
    <source>
        <strain evidence="3 4">JCM 10425</strain>
    </source>
</reference>
<keyword evidence="2" id="KW-0812">Transmembrane</keyword>
<evidence type="ECO:0000313" key="3">
    <source>
        <dbReference type="EMBL" id="GAA0219960.1"/>
    </source>
</evidence>
<feature type="compositionally biased region" description="Pro residues" evidence="1">
    <location>
        <begin position="13"/>
        <end position="25"/>
    </location>
</feature>
<keyword evidence="2" id="KW-1133">Transmembrane helix</keyword>
<evidence type="ECO:0008006" key="5">
    <source>
        <dbReference type="Google" id="ProtNLM"/>
    </source>
</evidence>